<dbReference type="InterPro" id="IPR000601">
    <property type="entry name" value="PKD_dom"/>
</dbReference>
<dbReference type="InterPro" id="IPR013783">
    <property type="entry name" value="Ig-like_fold"/>
</dbReference>
<dbReference type="Pfam" id="PF18911">
    <property type="entry name" value="PKD_4"/>
    <property type="match status" value="1"/>
</dbReference>
<evidence type="ECO:0000259" key="3">
    <source>
        <dbReference type="PROSITE" id="PS50093"/>
    </source>
</evidence>
<organism evidence="4 5">
    <name type="scientific">Halogeometricum limi</name>
    <dbReference type="NCBI Taxonomy" id="555875"/>
    <lineage>
        <taxon>Archaea</taxon>
        <taxon>Methanobacteriati</taxon>
        <taxon>Methanobacteriota</taxon>
        <taxon>Stenosarchaea group</taxon>
        <taxon>Halobacteria</taxon>
        <taxon>Halobacteriales</taxon>
        <taxon>Haloferacaceae</taxon>
        <taxon>Halogeometricum</taxon>
    </lineage>
</organism>
<dbReference type="Pfam" id="PF07995">
    <property type="entry name" value="GSDH"/>
    <property type="match status" value="1"/>
</dbReference>
<dbReference type="EMBL" id="FOYS01000006">
    <property type="protein sequence ID" value="SFR67880.1"/>
    <property type="molecule type" value="Genomic_DNA"/>
</dbReference>
<keyword evidence="5" id="KW-1185">Reference proteome</keyword>
<accession>A0A1I6INQ2</accession>
<name>A0A1I6INQ2_9EURY</name>
<dbReference type="InterPro" id="IPR011041">
    <property type="entry name" value="Quinoprot_gluc/sorb_DH_b-prop"/>
</dbReference>
<dbReference type="Gene3D" id="2.60.40.10">
    <property type="entry name" value="Immunoglobulins"/>
    <property type="match status" value="3"/>
</dbReference>
<evidence type="ECO:0000256" key="2">
    <source>
        <dbReference type="SAM" id="MobiDB-lite"/>
    </source>
</evidence>
<feature type="compositionally biased region" description="Low complexity" evidence="2">
    <location>
        <begin position="1189"/>
        <end position="1201"/>
    </location>
</feature>
<dbReference type="CDD" id="cd00146">
    <property type="entry name" value="PKD"/>
    <property type="match status" value="1"/>
</dbReference>
<dbReference type="Gene3D" id="2.120.10.30">
    <property type="entry name" value="TolB, C-terminal domain"/>
    <property type="match status" value="1"/>
</dbReference>
<sequence>MIRSENERKGLVILLAFVTLTSSITAGVAFVAGPTAAHGDHQDGGGTDGSNDWATDSESFRKETVMSGLSEPTETVFLPDGRMLVIQKGGEILINDPDTNGGSETYLDLNQIDSIESERERGLLGIALANDFQQSGEFYLYYSRLDNPDAAEKQNAEPENVLAKFTHRENDGGTTSRADPASREVLWRNEIRAGSSIVCCHLGGGLDVGPDGKIYITTGDEFQGERAQDLSVPDGKVIRLNADGSIPQDNPYADDGDPETLGEIWASGLRNPYRAKFADNGELYIGEVGGNVEPSSQEDIHLGRKGANYGWPNCEGMCDNPDYDDPIYTYSHGESGGREGAAVTVGPLYNGDMYPAEYDDVLFYSDYNDGWVKYLTTTDGGTEVEQSYNFDQRAGAIVSMTVGPDGALYGTNYIDQTGQGSVIRYVYEDENKAPSVDSTSVTPKTGEAPLDVTFEAAASDPEGDELTYTWHFGDGTTAQGSTATHTYEQSGSYDAYVEVSDGNSAVESDTTTVTAGTAPEITIESPTEGSTFRAGERIDVSATVTDAEDGQLSGDSIEWNVYLDHNAHTHPDVTRTGDSFTFDAPTTGHPTTGDVGYEFTVTATDSDGLQTRETVEIRPEEVDITLNSQPEGIAVNLEGQPRQTTNGGYTFDTVIGYEHSVSASQSVCRDGTRYEFTGWSDDRTDRTRTYVVPDADATLTAQYETAGSCDVVAQYEADTGVQTDADGVTTWADTSGNGNDLTARGAPQFDADAGNGSGAIVLDGQDDALAIDGATGLPQGDSDRTMFVVANYRSEGFGGAAYGSAAQNRAFGLAVDNDGKLAVQGWGGNYDQVSSKQGTGAGWVVQNVVYEDGTFTHYANGEQIDTGAHGFNTQGDKLVVGEELNGGENVAMDVSAVVIYDRALSDQERREVETYLRQKYVGDTSAEENRAPETAADDVTVAAGESIDVSVLANDEDPDGELDPSSVTIVDQPQAGTATANADGTVTYEHDGSEATSDSFTYTVSDRDGATSDVQTVSVTVEQPETANPSDGTPETADDEVEITAGETVTHDVLANDPAQNLDPATLEIVSGDADFGTATANANGTITYQHDGSATGRDVVEYRVEDENGNTSNATQFTVLSSEGTGPAPGDDSGSGDDGGDTNTGGNDDGTNTGGNDGGTNTGGNDDDTNTGGNDDDTNTGGNDGGDDNQQPSQPSSPSSGSGGSGSVPPAEDDDKASFELSNATLSTRNVTVGEPVDVSATVGNVGDADGETTMNLTVGNSTVDSRELALEANANTTVSFTYAFERAGTYELSVGNQSLGTVTVQETAQSENTTDGDGQSAGTETEDAESGDGVSDGDEAETTTTDAPTGATTATEDVTETETASATESGETTGTSTNTPGFGALVTLLSLSLAAAMLARRRID</sequence>
<dbReference type="GO" id="GO:0030115">
    <property type="term" value="C:S-layer"/>
    <property type="evidence" value="ECO:0007669"/>
    <property type="project" value="UniProtKB-SubCell"/>
</dbReference>
<dbReference type="SMART" id="SM00089">
    <property type="entry name" value="PKD"/>
    <property type="match status" value="1"/>
</dbReference>
<dbReference type="PANTHER" id="PTHR19328">
    <property type="entry name" value="HEDGEHOG-INTERACTING PROTEIN"/>
    <property type="match status" value="1"/>
</dbReference>
<feature type="compositionally biased region" description="Polar residues" evidence="2">
    <location>
        <begin position="1308"/>
        <end position="1325"/>
    </location>
</feature>
<dbReference type="OrthoDB" id="282550at2157"/>
<dbReference type="Gene3D" id="2.60.120.200">
    <property type="match status" value="1"/>
</dbReference>
<gene>
    <name evidence="4" type="ORF">SAMN04488124_3416</name>
</gene>
<dbReference type="SUPFAM" id="SSF50952">
    <property type="entry name" value="Soluble quinoprotein glucose dehydrogenase"/>
    <property type="match status" value="1"/>
</dbReference>
<evidence type="ECO:0000256" key="1">
    <source>
        <dbReference type="ARBA" id="ARBA00022729"/>
    </source>
</evidence>
<evidence type="ECO:0000313" key="5">
    <source>
        <dbReference type="Proteomes" id="UP000243250"/>
    </source>
</evidence>
<dbReference type="PANTHER" id="PTHR19328:SF13">
    <property type="entry name" value="HIPL1 PROTEIN"/>
    <property type="match status" value="1"/>
</dbReference>
<dbReference type="RefSeq" id="WP_089883161.1">
    <property type="nucleotide sequence ID" value="NZ_FOYS01000006.1"/>
</dbReference>
<dbReference type="InterPro" id="IPR012938">
    <property type="entry name" value="Glc/Sorbosone_DH"/>
</dbReference>
<keyword evidence="1" id="KW-0732">Signal</keyword>
<feature type="compositionally biased region" description="Acidic residues" evidence="2">
    <location>
        <begin position="1166"/>
        <end position="1179"/>
    </location>
</feature>
<protein>
    <submittedName>
        <fullName evidence="4">PGF-CTERM protein</fullName>
    </submittedName>
</protein>
<feature type="compositionally biased region" description="Acidic residues" evidence="2">
    <location>
        <begin position="1326"/>
        <end position="1343"/>
    </location>
</feature>
<dbReference type="InterPro" id="IPR035986">
    <property type="entry name" value="PKD_dom_sf"/>
</dbReference>
<feature type="compositionally biased region" description="Polar residues" evidence="2">
    <location>
        <begin position="1110"/>
        <end position="1125"/>
    </location>
</feature>
<dbReference type="InterPro" id="IPR026371">
    <property type="entry name" value="PGF_CTERM"/>
</dbReference>
<proteinExistence type="predicted"/>
<dbReference type="PROSITE" id="PS50093">
    <property type="entry name" value="PKD"/>
    <property type="match status" value="1"/>
</dbReference>
<dbReference type="Proteomes" id="UP000243250">
    <property type="component" value="Unassembled WGS sequence"/>
</dbReference>
<dbReference type="SUPFAM" id="SSF49899">
    <property type="entry name" value="Concanavalin A-like lectins/glucanases"/>
    <property type="match status" value="1"/>
</dbReference>
<feature type="domain" description="PKD" evidence="3">
    <location>
        <begin position="435"/>
        <end position="514"/>
    </location>
</feature>
<feature type="region of interest" description="Disordered" evidence="2">
    <location>
        <begin position="1308"/>
        <end position="1383"/>
    </location>
</feature>
<dbReference type="Pfam" id="PF17963">
    <property type="entry name" value="Big_9"/>
    <property type="match status" value="2"/>
</dbReference>
<dbReference type="GO" id="GO:0005886">
    <property type="term" value="C:plasma membrane"/>
    <property type="evidence" value="ECO:0007669"/>
    <property type="project" value="UniProtKB-SubCell"/>
</dbReference>
<dbReference type="STRING" id="555875.SAMN04488124_3416"/>
<reference evidence="5" key="1">
    <citation type="submission" date="2016-10" db="EMBL/GenBank/DDBJ databases">
        <authorList>
            <person name="Varghese N."/>
            <person name="Submissions S."/>
        </authorList>
    </citation>
    <scope>NUCLEOTIDE SEQUENCE [LARGE SCALE GENOMIC DNA]</scope>
    <source>
        <strain evidence="5">CGMCC 1.8711</strain>
    </source>
</reference>
<dbReference type="NCBIfam" id="TIGR04126">
    <property type="entry name" value="PGF_CTERM"/>
    <property type="match status" value="1"/>
</dbReference>
<feature type="region of interest" description="Disordered" evidence="2">
    <location>
        <begin position="1107"/>
        <end position="1216"/>
    </location>
</feature>
<dbReference type="Pfam" id="PF18204">
    <property type="entry name" value="PGF-CTERM"/>
    <property type="match status" value="1"/>
</dbReference>
<dbReference type="SUPFAM" id="SSF49299">
    <property type="entry name" value="PKD domain"/>
    <property type="match status" value="1"/>
</dbReference>
<dbReference type="InterPro" id="IPR013320">
    <property type="entry name" value="ConA-like_dom_sf"/>
</dbReference>
<feature type="compositionally biased region" description="Gly residues" evidence="2">
    <location>
        <begin position="1153"/>
        <end position="1163"/>
    </location>
</feature>
<dbReference type="InterPro" id="IPR011042">
    <property type="entry name" value="6-blade_b-propeller_TolB-like"/>
</dbReference>
<evidence type="ECO:0000313" key="4">
    <source>
        <dbReference type="EMBL" id="SFR67880.1"/>
    </source>
</evidence>
<feature type="compositionally biased region" description="Low complexity" evidence="2">
    <location>
        <begin position="1344"/>
        <end position="1383"/>
    </location>
</feature>
<dbReference type="InterPro" id="IPR022409">
    <property type="entry name" value="PKD/Chitinase_dom"/>
</dbReference>
<dbReference type="Gene3D" id="2.60.40.2810">
    <property type="match status" value="2"/>
</dbReference>